<feature type="domain" description="Transglycosylase SLT" evidence="1">
    <location>
        <begin position="112"/>
        <end position="219"/>
    </location>
</feature>
<evidence type="ECO:0000313" key="3">
    <source>
        <dbReference type="Proteomes" id="UP001549104"/>
    </source>
</evidence>
<dbReference type="Gene3D" id="1.10.530.10">
    <property type="match status" value="1"/>
</dbReference>
<dbReference type="PANTHER" id="PTHR37423:SF2">
    <property type="entry name" value="MEMBRANE-BOUND LYTIC MUREIN TRANSGLYCOSYLASE C"/>
    <property type="match status" value="1"/>
</dbReference>
<dbReference type="InterPro" id="IPR008258">
    <property type="entry name" value="Transglycosylase_SLT_dom_1"/>
</dbReference>
<dbReference type="PANTHER" id="PTHR37423">
    <property type="entry name" value="SOLUBLE LYTIC MUREIN TRANSGLYCOSYLASE-RELATED"/>
    <property type="match status" value="1"/>
</dbReference>
<gene>
    <name evidence="2" type="ORF">ABIC55_000958</name>
</gene>
<organism evidence="2 3">
    <name type="scientific">Sporosarcina psychrophila</name>
    <name type="common">Bacillus psychrophilus</name>
    <dbReference type="NCBI Taxonomy" id="1476"/>
    <lineage>
        <taxon>Bacteria</taxon>
        <taxon>Bacillati</taxon>
        <taxon>Bacillota</taxon>
        <taxon>Bacilli</taxon>
        <taxon>Bacillales</taxon>
        <taxon>Caryophanaceae</taxon>
        <taxon>Sporosarcina</taxon>
    </lineage>
</organism>
<dbReference type="Pfam" id="PF01464">
    <property type="entry name" value="SLT"/>
    <property type="match status" value="1"/>
</dbReference>
<protein>
    <recommendedName>
        <fullName evidence="1">Transglycosylase SLT domain-containing protein</fullName>
    </recommendedName>
</protein>
<sequence length="230" mass="24729">MMDTHTIRTIMEINTLQSLGAVQTQTEQNNTSPSLFNTLLEEMLGGTSITDSLSSVSSTLLGNLNTIESLRYDGKNGVFEPSSLSAILSAAQQSSAVPMKNTSIGDDSYRDIISQAANKYNLPDKLISAVIKQESNFNNGVVSHAGAQGLMQLMPGTAKFLGVKDSFDPVQNVMGGAKYLRQMLNQFGGNIELALAAYNAGPGNVKKHDGIPPFKETQQYVKKVLGYFNA</sequence>
<evidence type="ECO:0000259" key="1">
    <source>
        <dbReference type="Pfam" id="PF01464"/>
    </source>
</evidence>
<dbReference type="InterPro" id="IPR023346">
    <property type="entry name" value="Lysozyme-like_dom_sf"/>
</dbReference>
<keyword evidence="3" id="KW-1185">Reference proteome</keyword>
<name>A0ABV2K471_SPOPS</name>
<proteinExistence type="predicted"/>
<evidence type="ECO:0000313" key="2">
    <source>
        <dbReference type="EMBL" id="MET3655874.1"/>
    </source>
</evidence>
<comment type="caution">
    <text evidence="2">The sequence shown here is derived from an EMBL/GenBank/DDBJ whole genome shotgun (WGS) entry which is preliminary data.</text>
</comment>
<dbReference type="SUPFAM" id="SSF53955">
    <property type="entry name" value="Lysozyme-like"/>
    <property type="match status" value="1"/>
</dbReference>
<accession>A0ABV2K471</accession>
<dbReference type="CDD" id="cd00254">
    <property type="entry name" value="LT-like"/>
    <property type="match status" value="1"/>
</dbReference>
<dbReference type="Proteomes" id="UP001549104">
    <property type="component" value="Unassembled WGS sequence"/>
</dbReference>
<dbReference type="EMBL" id="JBEPME010000001">
    <property type="protein sequence ID" value="MET3655874.1"/>
    <property type="molecule type" value="Genomic_DNA"/>
</dbReference>
<reference evidence="2 3" key="1">
    <citation type="submission" date="2024-06" db="EMBL/GenBank/DDBJ databases">
        <title>Sorghum-associated microbial communities from plants grown in Nebraska, USA.</title>
        <authorList>
            <person name="Schachtman D."/>
        </authorList>
    </citation>
    <scope>NUCLEOTIDE SEQUENCE [LARGE SCALE GENOMIC DNA]</scope>
    <source>
        <strain evidence="2 3">1288</strain>
    </source>
</reference>